<dbReference type="EMBL" id="QUSY01000402">
    <property type="protein sequence ID" value="RHY29729.1"/>
    <property type="molecule type" value="Genomic_DNA"/>
</dbReference>
<comment type="caution">
    <text evidence="2">The sequence shown here is derived from an EMBL/GenBank/DDBJ whole genome shotgun (WGS) entry which is preliminary data.</text>
</comment>
<feature type="compositionally biased region" description="Polar residues" evidence="1">
    <location>
        <begin position="232"/>
        <end position="241"/>
    </location>
</feature>
<dbReference type="AlphaFoldDB" id="A0A3R6WLS5"/>
<feature type="region of interest" description="Disordered" evidence="1">
    <location>
        <begin position="469"/>
        <end position="542"/>
    </location>
</feature>
<proteinExistence type="predicted"/>
<name>A0A3R6WLS5_9STRA</name>
<reference evidence="2 3" key="1">
    <citation type="submission" date="2018-08" db="EMBL/GenBank/DDBJ databases">
        <title>Aphanomyces genome sequencing and annotation.</title>
        <authorList>
            <person name="Minardi D."/>
            <person name="Oidtmann B."/>
            <person name="Van Der Giezen M."/>
            <person name="Studholme D.J."/>
        </authorList>
    </citation>
    <scope>NUCLEOTIDE SEQUENCE [LARGE SCALE GENOMIC DNA]</scope>
    <source>
        <strain evidence="2 3">NJM0002</strain>
    </source>
</reference>
<evidence type="ECO:0000313" key="3">
    <source>
        <dbReference type="Proteomes" id="UP000285060"/>
    </source>
</evidence>
<feature type="region of interest" description="Disordered" evidence="1">
    <location>
        <begin position="159"/>
        <end position="307"/>
    </location>
</feature>
<feature type="compositionally biased region" description="Polar residues" evidence="1">
    <location>
        <begin position="276"/>
        <end position="286"/>
    </location>
</feature>
<gene>
    <name evidence="2" type="ORF">DYB32_004895</name>
</gene>
<dbReference type="Proteomes" id="UP000285060">
    <property type="component" value="Unassembled WGS sequence"/>
</dbReference>
<dbReference type="VEuPathDB" id="FungiDB:H310_06004"/>
<feature type="region of interest" description="Disordered" evidence="1">
    <location>
        <begin position="443"/>
        <end position="462"/>
    </location>
</feature>
<keyword evidence="3" id="KW-1185">Reference proteome</keyword>
<feature type="compositionally biased region" description="Low complexity" evidence="1">
    <location>
        <begin position="162"/>
        <end position="184"/>
    </location>
</feature>
<sequence length="542" mass="59264">MNQHQHRGVTFQQVFQCLSREGWFSQWGLSGMSYFKPGTVVGTAVFNQNVFVGEANVEMYWRHSGDWQRVERMIFQAQLNNQMHQNQLNQQRQHHQLQQHMAAVASMPRGIPMPQQGHPPSGAPTTLPSAAELMDQRARSLNYPLDMLCDILAVDRDTPNGQARQRQARQQLQQQQQHLQQHHLAGMHSMGDPSRFSMLDPSHPSSILFPQSIGPTPTMQLIPSHTPPPSKVTMSSGTSLPDQAAAPSHDGLLLVDPSPSHTPPDAAPSVSELSDAPTTMSAPSNDKSASAPVTKPPPAKPKKRSRNLYIRLDQMKTVLRKHGWKWVEGPKGFIYCKPHVQVANRGKTMSGKDGVDYFSGRQSFEAYVRSQKSLMELIQNDLKEKHGGAVFSMEIPPEDQLCAPTYKERAELARRKLMKEKRMAALALRRSQEAAIARAAAVDPAGDVPCTTASSEATTVSVSDGTTSVAVGMGASSPTSEPAIATRHETPLQTAEAPPSTERHDAQTSEEAVSAVDGEVSAHDQGHVPPSVDSPKSTTLVV</sequence>
<evidence type="ECO:0000313" key="2">
    <source>
        <dbReference type="EMBL" id="RHY29729.1"/>
    </source>
</evidence>
<evidence type="ECO:0000256" key="1">
    <source>
        <dbReference type="SAM" id="MobiDB-lite"/>
    </source>
</evidence>
<accession>A0A3R6WLS5</accession>
<organism evidence="2 3">
    <name type="scientific">Aphanomyces invadans</name>
    <dbReference type="NCBI Taxonomy" id="157072"/>
    <lineage>
        <taxon>Eukaryota</taxon>
        <taxon>Sar</taxon>
        <taxon>Stramenopiles</taxon>
        <taxon>Oomycota</taxon>
        <taxon>Saprolegniomycetes</taxon>
        <taxon>Saprolegniales</taxon>
        <taxon>Verrucalvaceae</taxon>
        <taxon>Aphanomyces</taxon>
    </lineage>
</organism>
<protein>
    <submittedName>
        <fullName evidence="2">Uncharacterized protein</fullName>
    </submittedName>
</protein>
<feature type="compositionally biased region" description="Polar residues" evidence="1">
    <location>
        <begin position="203"/>
        <end position="223"/>
    </location>
</feature>
<dbReference type="VEuPathDB" id="FungiDB:H310_06006"/>